<dbReference type="Proteomes" id="UP000478052">
    <property type="component" value="Unassembled WGS sequence"/>
</dbReference>
<protein>
    <submittedName>
        <fullName evidence="2">E3 SUMO-protein ligase KIAA1586-like</fullName>
    </submittedName>
</protein>
<evidence type="ECO:0000313" key="3">
    <source>
        <dbReference type="Proteomes" id="UP000478052"/>
    </source>
</evidence>
<accession>A0A6G0VIN3</accession>
<keyword evidence="2" id="KW-0436">Ligase</keyword>
<evidence type="ECO:0000259" key="1">
    <source>
        <dbReference type="Pfam" id="PF05699"/>
    </source>
</evidence>
<evidence type="ECO:0000313" key="2">
    <source>
        <dbReference type="EMBL" id="KAF0682871.1"/>
    </source>
</evidence>
<dbReference type="GO" id="GO:0046983">
    <property type="term" value="F:protein dimerization activity"/>
    <property type="evidence" value="ECO:0007669"/>
    <property type="project" value="InterPro"/>
</dbReference>
<dbReference type="SUPFAM" id="SSF53098">
    <property type="entry name" value="Ribonuclease H-like"/>
    <property type="match status" value="1"/>
</dbReference>
<dbReference type="Pfam" id="PF05699">
    <property type="entry name" value="Dimer_Tnp_hAT"/>
    <property type="match status" value="1"/>
</dbReference>
<gene>
    <name evidence="2" type="ORF">FWK35_00038302</name>
</gene>
<name>A0A6G0VIN3_APHCR</name>
<dbReference type="EMBL" id="VUJU01017465">
    <property type="protein sequence ID" value="KAF0682871.1"/>
    <property type="molecule type" value="Genomic_DNA"/>
</dbReference>
<dbReference type="InterPro" id="IPR012337">
    <property type="entry name" value="RNaseH-like_sf"/>
</dbReference>
<dbReference type="PANTHER" id="PTHR46880:SF9">
    <property type="entry name" value="ZINC FINGER PROTEIN 862"/>
    <property type="match status" value="1"/>
</dbReference>
<feature type="non-terminal residue" evidence="2">
    <location>
        <position position="1"/>
    </location>
</feature>
<reference evidence="2 3" key="1">
    <citation type="submission" date="2019-08" db="EMBL/GenBank/DDBJ databases">
        <title>Whole genome of Aphis craccivora.</title>
        <authorList>
            <person name="Voronova N.V."/>
            <person name="Shulinski R.S."/>
            <person name="Bandarenka Y.V."/>
            <person name="Zhorov D.G."/>
            <person name="Warner D."/>
        </authorList>
    </citation>
    <scope>NUCLEOTIDE SEQUENCE [LARGE SCALE GENOMIC DNA]</scope>
    <source>
        <strain evidence="2">180601</strain>
        <tissue evidence="2">Whole Body</tissue>
    </source>
</reference>
<proteinExistence type="predicted"/>
<keyword evidence="3" id="KW-1185">Reference proteome</keyword>
<dbReference type="AlphaFoldDB" id="A0A6G0VIN3"/>
<dbReference type="GO" id="GO:0016874">
    <property type="term" value="F:ligase activity"/>
    <property type="evidence" value="ECO:0007669"/>
    <property type="project" value="UniProtKB-KW"/>
</dbReference>
<comment type="caution">
    <text evidence="2">The sequence shown here is derived from an EMBL/GenBank/DDBJ whole genome shotgun (WGS) entry which is preliminary data.</text>
</comment>
<dbReference type="OrthoDB" id="6617543at2759"/>
<dbReference type="InterPro" id="IPR008906">
    <property type="entry name" value="HATC_C_dom"/>
</dbReference>
<feature type="domain" description="HAT C-terminal dimerisation" evidence="1">
    <location>
        <begin position="160"/>
        <end position="231"/>
    </location>
</feature>
<organism evidence="2 3">
    <name type="scientific">Aphis craccivora</name>
    <name type="common">Cowpea aphid</name>
    <dbReference type="NCBI Taxonomy" id="307492"/>
    <lineage>
        <taxon>Eukaryota</taxon>
        <taxon>Metazoa</taxon>
        <taxon>Ecdysozoa</taxon>
        <taxon>Arthropoda</taxon>
        <taxon>Hexapoda</taxon>
        <taxon>Insecta</taxon>
        <taxon>Pterygota</taxon>
        <taxon>Neoptera</taxon>
        <taxon>Paraneoptera</taxon>
        <taxon>Hemiptera</taxon>
        <taxon>Sternorrhyncha</taxon>
        <taxon>Aphidomorpha</taxon>
        <taxon>Aphidoidea</taxon>
        <taxon>Aphididae</taxon>
        <taxon>Aphidini</taxon>
        <taxon>Aphis</taxon>
        <taxon>Aphis</taxon>
    </lineage>
</organism>
<dbReference type="PANTHER" id="PTHR46880">
    <property type="entry name" value="RAS-ASSOCIATING DOMAIN-CONTAINING PROTEIN"/>
    <property type="match status" value="1"/>
</dbReference>
<sequence>FVLPMLTNLNLLFQSQSPQIHTIYYKISTTYKAILDCYLKPEYIQSTDVSKLQYRNPSNFLPSEEIYLGSVCAVAFSKENDFSNQDKHEFFTNCLNFYIECSHQIYKRFPFNSDHMKLLKSISVLDPKNIKKTISVAPIVANFSKLNINMNDIDREWRLLRNHNLNFNLDLMEFWKTVKDLRNGDNLEEFSILNSFVSYVLTLPHSSASVERLFSSINLNKTKIRNRISIDTMTGILHSKNVLITQAQHCYEFNISLDMVRKHSYEMYK</sequence>